<comment type="domain">
    <text evidence="8">The N-terminal domain determines nucleotide recognition and specific binding, while the C-terminal domain determines the specific binding to the target protein.</text>
</comment>
<comment type="cofactor">
    <cofactor evidence="8">
        <name>Mg(2+)</name>
        <dbReference type="ChEBI" id="CHEBI:18420"/>
    </cofactor>
</comment>
<dbReference type="Proteomes" id="UP000008952">
    <property type="component" value="Unassembled WGS sequence"/>
</dbReference>
<comment type="catalytic activity">
    <reaction evidence="8">
        <text>Mo-molybdopterin + GTP + H(+) = Mo-molybdopterin guanine dinucleotide + diphosphate</text>
        <dbReference type="Rhea" id="RHEA:34243"/>
        <dbReference type="ChEBI" id="CHEBI:15378"/>
        <dbReference type="ChEBI" id="CHEBI:33019"/>
        <dbReference type="ChEBI" id="CHEBI:37565"/>
        <dbReference type="ChEBI" id="CHEBI:71302"/>
        <dbReference type="ChEBI" id="CHEBI:71310"/>
        <dbReference type="EC" id="2.7.7.77"/>
    </reaction>
</comment>
<dbReference type="SUPFAM" id="SSF53448">
    <property type="entry name" value="Nucleotide-diphospho-sugar transferases"/>
    <property type="match status" value="1"/>
</dbReference>
<accession>J1JUV0</accession>
<evidence type="ECO:0000256" key="6">
    <source>
        <dbReference type="ARBA" id="ARBA00023134"/>
    </source>
</evidence>
<protein>
    <recommendedName>
        <fullName evidence="8">Molybdenum cofactor guanylyltransferase</fullName>
        <shortName evidence="8">MoCo guanylyltransferase</shortName>
        <ecNumber evidence="8">2.7.7.77</ecNumber>
    </recommendedName>
    <alternativeName>
        <fullName evidence="8">GTP:molybdopterin guanylyltransferase</fullName>
    </alternativeName>
    <alternativeName>
        <fullName evidence="8">Mo-MPT guanylyltransferase</fullName>
    </alternativeName>
    <alternativeName>
        <fullName evidence="8">Molybdopterin guanylyltransferase</fullName>
    </alternativeName>
    <alternativeName>
        <fullName evidence="8">Molybdopterin-guanine dinucleotide synthase</fullName>
        <shortName evidence="8">MGD synthase</shortName>
    </alternativeName>
</protein>
<dbReference type="PANTHER" id="PTHR19136:SF81">
    <property type="entry name" value="MOLYBDENUM COFACTOR GUANYLYLTRANSFERASE"/>
    <property type="match status" value="1"/>
</dbReference>
<evidence type="ECO:0000259" key="9">
    <source>
        <dbReference type="Pfam" id="PF12804"/>
    </source>
</evidence>
<comment type="function">
    <text evidence="8">Transfers a GMP moiety from GTP to Mo-molybdopterin (Mo-MPT) cofactor (Moco or molybdenum cofactor) to form Mo-molybdopterin guanine dinucleotide (Mo-MGD) cofactor.</text>
</comment>
<comment type="caution">
    <text evidence="8">Lacks conserved residue(s) required for the propagation of feature annotation.</text>
</comment>
<dbReference type="GO" id="GO:0005737">
    <property type="term" value="C:cytoplasm"/>
    <property type="evidence" value="ECO:0007669"/>
    <property type="project" value="UniProtKB-SubCell"/>
</dbReference>
<keyword evidence="4 8" id="KW-0547">Nucleotide-binding</keyword>
<comment type="subcellular location">
    <subcellularLocation>
        <location evidence="8">Cytoplasm</location>
    </subcellularLocation>
</comment>
<comment type="subunit">
    <text evidence="8">Monomer.</text>
</comment>
<evidence type="ECO:0000256" key="7">
    <source>
        <dbReference type="ARBA" id="ARBA00023150"/>
    </source>
</evidence>
<organism evidence="10 11">
    <name type="scientific">Bartonella tamiae Th239</name>
    <dbReference type="NCBI Taxonomy" id="1094558"/>
    <lineage>
        <taxon>Bacteria</taxon>
        <taxon>Pseudomonadati</taxon>
        <taxon>Pseudomonadota</taxon>
        <taxon>Alphaproteobacteria</taxon>
        <taxon>Hyphomicrobiales</taxon>
        <taxon>Bartonellaceae</taxon>
        <taxon>Bartonella</taxon>
    </lineage>
</organism>
<feature type="binding site" evidence="8">
    <location>
        <position position="24"/>
    </location>
    <ligand>
        <name>GTP</name>
        <dbReference type="ChEBI" id="CHEBI:37565"/>
    </ligand>
</feature>
<evidence type="ECO:0000256" key="4">
    <source>
        <dbReference type="ARBA" id="ARBA00022741"/>
    </source>
</evidence>
<sequence length="203" mass="23200">MNKKSKILAVILAGGLSTRMGQDKSLLKIDGKTLLNIQIDRLKKENFSIAVSSNQLTEKILKEKISLFKDQQCHFYKGPLAGIYSGLEYAIEFGFSHILTFPIDCPILPKNFFYKMTENLTNSSDFRIVKTVRGLQPTFGLWPVTLKESLNQFLLTSQDKSIRSFAFAHNPQFIIFDKNIDKGAFFNINTHADLDKFKKIIKR</sequence>
<keyword evidence="3 8" id="KW-0479">Metal-binding</keyword>
<dbReference type="EC" id="2.7.7.77" evidence="8"/>
<evidence type="ECO:0000313" key="10">
    <source>
        <dbReference type="EMBL" id="EJF88747.1"/>
    </source>
</evidence>
<keyword evidence="1 8" id="KW-0963">Cytoplasm</keyword>
<dbReference type="InterPro" id="IPR025877">
    <property type="entry name" value="MobA-like_NTP_Trfase"/>
</dbReference>
<feature type="binding site" evidence="8">
    <location>
        <begin position="12"/>
        <end position="14"/>
    </location>
    <ligand>
        <name>GTP</name>
        <dbReference type="ChEBI" id="CHEBI:37565"/>
    </ligand>
</feature>
<comment type="similarity">
    <text evidence="8">Belongs to the MobA family.</text>
</comment>
<dbReference type="Gene3D" id="3.90.550.10">
    <property type="entry name" value="Spore Coat Polysaccharide Biosynthesis Protein SpsA, Chain A"/>
    <property type="match status" value="1"/>
</dbReference>
<dbReference type="HOGENOM" id="CLU_055597_2_2_5"/>
<evidence type="ECO:0000313" key="11">
    <source>
        <dbReference type="Proteomes" id="UP000008952"/>
    </source>
</evidence>
<evidence type="ECO:0000256" key="8">
    <source>
        <dbReference type="HAMAP-Rule" id="MF_00316"/>
    </source>
</evidence>
<dbReference type="InterPro" id="IPR013482">
    <property type="entry name" value="Molybde_CF_guanTrfase"/>
</dbReference>
<dbReference type="EMBL" id="AIMB01000008">
    <property type="protein sequence ID" value="EJF88747.1"/>
    <property type="molecule type" value="Genomic_DNA"/>
</dbReference>
<reference evidence="10 11" key="1">
    <citation type="submission" date="2012-03" db="EMBL/GenBank/DDBJ databases">
        <title>The Genome Sequence of Bartonella tamiae Th239.</title>
        <authorList>
            <consortium name="The Broad Institute Genome Sequencing Platform"/>
            <consortium name="The Broad Institute Genome Sequencing Center for Infectious Disease"/>
            <person name="Feldgarden M."/>
            <person name="Kirby J."/>
            <person name="Kosoy M."/>
            <person name="Birtles R."/>
            <person name="Probert W.S."/>
            <person name="Chiaraviglio L."/>
            <person name="Young S.K."/>
            <person name="Zeng Q."/>
            <person name="Gargeya S."/>
            <person name="Fitzgerald M."/>
            <person name="Haas B."/>
            <person name="Abouelleil A."/>
            <person name="Alvarado L."/>
            <person name="Arachchi H.M."/>
            <person name="Berlin A."/>
            <person name="Chapman S.B."/>
            <person name="Gearin G."/>
            <person name="Goldberg J."/>
            <person name="Griggs A."/>
            <person name="Gujja S."/>
            <person name="Hansen M."/>
            <person name="Heiman D."/>
            <person name="Howarth C."/>
            <person name="Larimer J."/>
            <person name="Lui A."/>
            <person name="MacDonald P.J.P."/>
            <person name="McCowen C."/>
            <person name="Montmayeur A."/>
            <person name="Murphy C."/>
            <person name="Neiman D."/>
            <person name="Pearson M."/>
            <person name="Priest M."/>
            <person name="Roberts A."/>
            <person name="Saif S."/>
            <person name="Shea T."/>
            <person name="Sisk P."/>
            <person name="Stolte C."/>
            <person name="Sykes S."/>
            <person name="Wortman J."/>
            <person name="Nusbaum C."/>
            <person name="Birren B."/>
        </authorList>
    </citation>
    <scope>NUCLEOTIDE SEQUENCE [LARGE SCALE GENOMIC DNA]</scope>
    <source>
        <strain evidence="10 11">Th239</strain>
    </source>
</reference>
<dbReference type="PATRIC" id="fig|1094558.3.peg.1399"/>
<dbReference type="GO" id="GO:0006777">
    <property type="term" value="P:Mo-molybdopterin cofactor biosynthetic process"/>
    <property type="evidence" value="ECO:0007669"/>
    <property type="project" value="UniProtKB-KW"/>
</dbReference>
<dbReference type="GO" id="GO:0061603">
    <property type="term" value="F:molybdenum cofactor guanylyltransferase activity"/>
    <property type="evidence" value="ECO:0007669"/>
    <property type="project" value="UniProtKB-EC"/>
</dbReference>
<dbReference type="CDD" id="cd02503">
    <property type="entry name" value="MobA"/>
    <property type="match status" value="1"/>
</dbReference>
<feature type="binding site" evidence="8">
    <location>
        <position position="104"/>
    </location>
    <ligand>
        <name>Mg(2+)</name>
        <dbReference type="ChEBI" id="CHEBI:18420"/>
    </ligand>
</feature>
<proteinExistence type="inferred from homology"/>
<evidence type="ECO:0000256" key="1">
    <source>
        <dbReference type="ARBA" id="ARBA00022490"/>
    </source>
</evidence>
<keyword evidence="6 8" id="KW-0342">GTP-binding</keyword>
<dbReference type="PANTHER" id="PTHR19136">
    <property type="entry name" value="MOLYBDENUM COFACTOR GUANYLYLTRANSFERASE"/>
    <property type="match status" value="1"/>
</dbReference>
<dbReference type="GO" id="GO:0005525">
    <property type="term" value="F:GTP binding"/>
    <property type="evidence" value="ECO:0007669"/>
    <property type="project" value="UniProtKB-UniRule"/>
</dbReference>
<keyword evidence="5 8" id="KW-0460">Magnesium</keyword>
<feature type="binding site" evidence="8">
    <location>
        <position position="70"/>
    </location>
    <ligand>
        <name>GTP</name>
        <dbReference type="ChEBI" id="CHEBI:37565"/>
    </ligand>
</feature>
<keyword evidence="2 8" id="KW-0808">Transferase</keyword>
<dbReference type="GO" id="GO:0046872">
    <property type="term" value="F:metal ion binding"/>
    <property type="evidence" value="ECO:0007669"/>
    <property type="project" value="UniProtKB-KW"/>
</dbReference>
<comment type="caution">
    <text evidence="10">The sequence shown here is derived from an EMBL/GenBank/DDBJ whole genome shotgun (WGS) entry which is preliminary data.</text>
</comment>
<dbReference type="InterPro" id="IPR029044">
    <property type="entry name" value="Nucleotide-diphossugar_trans"/>
</dbReference>
<dbReference type="Pfam" id="PF12804">
    <property type="entry name" value="NTP_transf_3"/>
    <property type="match status" value="1"/>
</dbReference>
<name>J1JUV0_9HYPH</name>
<feature type="domain" description="MobA-like NTP transferase" evidence="9">
    <location>
        <begin position="9"/>
        <end position="166"/>
    </location>
</feature>
<keyword evidence="7 8" id="KW-0501">Molybdenum cofactor biosynthesis</keyword>
<dbReference type="OrthoDB" id="9788394at2"/>
<feature type="binding site" evidence="8">
    <location>
        <position position="104"/>
    </location>
    <ligand>
        <name>GTP</name>
        <dbReference type="ChEBI" id="CHEBI:37565"/>
    </ligand>
</feature>
<evidence type="ECO:0000256" key="5">
    <source>
        <dbReference type="ARBA" id="ARBA00022842"/>
    </source>
</evidence>
<dbReference type="AlphaFoldDB" id="J1JUV0"/>
<dbReference type="eggNOG" id="COG0746">
    <property type="taxonomic scope" value="Bacteria"/>
</dbReference>
<evidence type="ECO:0000256" key="2">
    <source>
        <dbReference type="ARBA" id="ARBA00022679"/>
    </source>
</evidence>
<dbReference type="RefSeq" id="WP_008039543.1">
    <property type="nucleotide sequence ID" value="NZ_JH725147.1"/>
</dbReference>
<keyword evidence="11" id="KW-1185">Reference proteome</keyword>
<dbReference type="HAMAP" id="MF_00316">
    <property type="entry name" value="MobA"/>
    <property type="match status" value="1"/>
</dbReference>
<gene>
    <name evidence="8" type="primary">mobA</name>
    <name evidence="10" type="ORF">ME5_01298</name>
</gene>
<dbReference type="STRING" id="1094558.ME5_01298"/>
<evidence type="ECO:0000256" key="3">
    <source>
        <dbReference type="ARBA" id="ARBA00022723"/>
    </source>
</evidence>